<evidence type="ECO:0000259" key="1">
    <source>
        <dbReference type="PROSITE" id="PS51154"/>
    </source>
</evidence>
<evidence type="ECO:0000313" key="4">
    <source>
        <dbReference type="EMBL" id="CAL4766454.1"/>
    </source>
</evidence>
<dbReference type="AlphaFoldDB" id="A0A9P1BT45"/>
<dbReference type="InterPro" id="IPR012677">
    <property type="entry name" value="Nucleotide-bd_a/b_plait_sf"/>
</dbReference>
<dbReference type="InterPro" id="IPR043472">
    <property type="entry name" value="Macro_dom-like"/>
</dbReference>
<gene>
    <name evidence="2" type="ORF">C1SCF055_LOCUS7117</name>
</gene>
<evidence type="ECO:0000313" key="2">
    <source>
        <dbReference type="EMBL" id="CAI3979142.1"/>
    </source>
</evidence>
<feature type="domain" description="Macro" evidence="1">
    <location>
        <begin position="157"/>
        <end position="348"/>
    </location>
</feature>
<dbReference type="Pfam" id="PF01661">
    <property type="entry name" value="Macro"/>
    <property type="match status" value="1"/>
</dbReference>
<dbReference type="InterPro" id="IPR035979">
    <property type="entry name" value="RBD_domain_sf"/>
</dbReference>
<reference evidence="3" key="2">
    <citation type="submission" date="2024-04" db="EMBL/GenBank/DDBJ databases">
        <authorList>
            <person name="Chen Y."/>
            <person name="Shah S."/>
            <person name="Dougan E. K."/>
            <person name="Thang M."/>
            <person name="Chan C."/>
        </authorList>
    </citation>
    <scope>NUCLEOTIDE SEQUENCE [LARGE SCALE GENOMIC DNA]</scope>
</reference>
<reference evidence="2" key="1">
    <citation type="submission" date="2022-10" db="EMBL/GenBank/DDBJ databases">
        <authorList>
            <person name="Chen Y."/>
            <person name="Dougan E. K."/>
            <person name="Chan C."/>
            <person name="Rhodes N."/>
            <person name="Thang M."/>
        </authorList>
    </citation>
    <scope>NUCLEOTIDE SEQUENCE</scope>
</reference>
<dbReference type="PANTHER" id="PTHR11106:SF27">
    <property type="entry name" value="MACRO DOMAIN-CONTAINING PROTEIN"/>
    <property type="match status" value="1"/>
</dbReference>
<dbReference type="Proteomes" id="UP001152797">
    <property type="component" value="Unassembled WGS sequence"/>
</dbReference>
<dbReference type="OrthoDB" id="6133115at2759"/>
<dbReference type="PANTHER" id="PTHR11106">
    <property type="entry name" value="GANGLIOSIDE INDUCED DIFFERENTIATION ASSOCIATED PROTEIN 2-RELATED"/>
    <property type="match status" value="1"/>
</dbReference>
<dbReference type="SUPFAM" id="SSF52949">
    <property type="entry name" value="Macro domain-like"/>
    <property type="match status" value="1"/>
</dbReference>
<dbReference type="EMBL" id="CAMXCT010000460">
    <property type="protein sequence ID" value="CAI3979142.1"/>
    <property type="molecule type" value="Genomic_DNA"/>
</dbReference>
<dbReference type="GO" id="GO:0003676">
    <property type="term" value="F:nucleic acid binding"/>
    <property type="evidence" value="ECO:0007669"/>
    <property type="project" value="InterPro"/>
</dbReference>
<dbReference type="EMBL" id="CAMXCT020000460">
    <property type="protein sequence ID" value="CAL1132517.1"/>
    <property type="molecule type" value="Genomic_DNA"/>
</dbReference>
<organism evidence="2">
    <name type="scientific">Cladocopium goreaui</name>
    <dbReference type="NCBI Taxonomy" id="2562237"/>
    <lineage>
        <taxon>Eukaryota</taxon>
        <taxon>Sar</taxon>
        <taxon>Alveolata</taxon>
        <taxon>Dinophyceae</taxon>
        <taxon>Suessiales</taxon>
        <taxon>Symbiodiniaceae</taxon>
        <taxon>Cladocopium</taxon>
    </lineage>
</organism>
<accession>A0A9P1BT45</accession>
<dbReference type="InterPro" id="IPR002589">
    <property type="entry name" value="Macro_dom"/>
</dbReference>
<comment type="caution">
    <text evidence="2">The sequence shown here is derived from an EMBL/GenBank/DDBJ whole genome shotgun (WGS) entry which is preliminary data.</text>
</comment>
<dbReference type="EMBL" id="CAMXCT030000460">
    <property type="protein sequence ID" value="CAL4766454.1"/>
    <property type="molecule type" value="Genomic_DNA"/>
</dbReference>
<evidence type="ECO:0000313" key="3">
    <source>
        <dbReference type="EMBL" id="CAL1132517.1"/>
    </source>
</evidence>
<keyword evidence="5" id="KW-1185">Reference proteome</keyword>
<dbReference type="PROSITE" id="PS51154">
    <property type="entry name" value="MACRO"/>
    <property type="match status" value="1"/>
</dbReference>
<sequence length="366" mass="39147">MHRLMKRSALGVPIGQAPALKLPGKGRVTPVLVPPRRGVTQAAKPQPLRAKHGALPQVRMMATRTGEVRFEDPEAAGLALALDGQEYLGHQLKVKVDLTSQDGTKILVMGLPSQCGWQDLKDLMREFGDVAFVQVKDRFTPGAMVASADLKPVGQVKVQEAFAVTPTCRLMCSRGSVVDFAGDAIVNAANRGGLGGGGVDGAINARGGPELQEARKQLPVLNEYGDRIPTGEAQATIGGALPAKWVIHAVGPIYWESEGNPDFSKSDELLRKAYASSLQVAQEKDVKTLGFALLSAGVFRGDRSLDQVLEIACQAVKDNVYEGLEEVHLIAFTDVEDEELRRAAKRVFSTPAAAGEGKRCTRCSAM</sequence>
<dbReference type="Gene3D" id="3.40.220.10">
    <property type="entry name" value="Leucine Aminopeptidase, subunit E, domain 1"/>
    <property type="match status" value="1"/>
</dbReference>
<dbReference type="SUPFAM" id="SSF54928">
    <property type="entry name" value="RNA-binding domain, RBD"/>
    <property type="match status" value="1"/>
</dbReference>
<dbReference type="Gene3D" id="3.30.70.330">
    <property type="match status" value="2"/>
</dbReference>
<protein>
    <submittedName>
        <fullName evidence="4">O-acetyl-ADP-ribose deacetylase MACROD2</fullName>
    </submittedName>
</protein>
<dbReference type="SMART" id="SM00506">
    <property type="entry name" value="A1pp"/>
    <property type="match status" value="1"/>
</dbReference>
<evidence type="ECO:0000313" key="5">
    <source>
        <dbReference type="Proteomes" id="UP001152797"/>
    </source>
</evidence>
<proteinExistence type="predicted"/>
<name>A0A9P1BT45_9DINO</name>